<evidence type="ECO:0000256" key="5">
    <source>
        <dbReference type="SAM" id="MobiDB-lite"/>
    </source>
</evidence>
<evidence type="ECO:0000313" key="8">
    <source>
        <dbReference type="EMBL" id="EDX78478.1"/>
    </source>
</evidence>
<keyword evidence="9" id="KW-1185">Reference proteome</keyword>
<proteinExistence type="inferred from homology"/>
<dbReference type="STRING" id="118168.MC7420_7131"/>
<dbReference type="NCBIfam" id="NF040570">
    <property type="entry name" value="guided_TnpB"/>
    <property type="match status" value="1"/>
</dbReference>
<sequence>MHDLHLIVEEPCERKLSRTVLKTRGTGDSLVEFNNSLPAFKEVWTEYKECNSMTLQATLKRVDYAFNRWFKGLAKRPKYKSIKHYSGWTYPSKTGWKVHTTGDNGYLELAKIGSIQMRGKARIWGTPTTCTIVYRNRKWYASITVNITELQAATRQTDFGSVGIDFGCKSALAITDGENHSFIEAPKFLRKAEAKIKRLSKGKRRKRPPNRRKKQKASNRWKKTQAKISKVTRKVANQRQNWVHQVATDIVSCNSFVATEKLEVSKMTRSSKKGKRKKQKAGLNKSILDVGMGMLRSAIEYKVKNAGGVFVEVPTRKVKPSQTCPKCGNQAKKTLDERVHHCHECGLEMDRDLAAALVMLLWALGILPGFGTSLADADVSSSTSETCKRKQTGSMKQLGQVKRQKHSHTGLVVETQTSTK</sequence>
<dbReference type="OrthoDB" id="439709at2"/>
<dbReference type="eggNOG" id="COG0675">
    <property type="taxonomic scope" value="Bacteria"/>
</dbReference>
<evidence type="ECO:0000256" key="3">
    <source>
        <dbReference type="ARBA" id="ARBA00023125"/>
    </source>
</evidence>
<dbReference type="GO" id="GO:0032196">
    <property type="term" value="P:transposition"/>
    <property type="evidence" value="ECO:0007669"/>
    <property type="project" value="UniProtKB-KW"/>
</dbReference>
<keyword evidence="3" id="KW-0238">DNA-binding</keyword>
<feature type="region of interest" description="Disordered" evidence="5">
    <location>
        <begin position="197"/>
        <end position="226"/>
    </location>
</feature>
<dbReference type="InterPro" id="IPR001959">
    <property type="entry name" value="Transposase"/>
</dbReference>
<evidence type="ECO:0000256" key="4">
    <source>
        <dbReference type="ARBA" id="ARBA00023172"/>
    </source>
</evidence>
<feature type="domain" description="Cas12f1-like TNB" evidence="7">
    <location>
        <begin position="293"/>
        <end position="357"/>
    </location>
</feature>
<comment type="similarity">
    <text evidence="1">In the C-terminal section; belongs to the transposase 35 family.</text>
</comment>
<accession>B4VHE5</accession>
<feature type="domain" description="Probable transposase IS891/IS1136/IS1341" evidence="6">
    <location>
        <begin position="161"/>
        <end position="270"/>
    </location>
</feature>
<dbReference type="HOGENOM" id="CLU_032903_0_1_3"/>
<evidence type="ECO:0000313" key="9">
    <source>
        <dbReference type="Proteomes" id="UP000003835"/>
    </source>
</evidence>
<dbReference type="EMBL" id="DS989841">
    <property type="protein sequence ID" value="EDX78478.1"/>
    <property type="molecule type" value="Genomic_DNA"/>
</dbReference>
<keyword evidence="4" id="KW-0233">DNA recombination</keyword>
<dbReference type="RefSeq" id="WP_006097953.1">
    <property type="nucleotide sequence ID" value="NZ_DS989841.1"/>
</dbReference>
<dbReference type="AlphaFoldDB" id="B4VHE5"/>
<name>B4VHE5_9CYAN</name>
<evidence type="ECO:0000259" key="6">
    <source>
        <dbReference type="Pfam" id="PF01385"/>
    </source>
</evidence>
<keyword evidence="2" id="KW-0815">Transposition</keyword>
<dbReference type="InterPro" id="IPR010095">
    <property type="entry name" value="Cas12f1-like_TNB"/>
</dbReference>
<dbReference type="Pfam" id="PF01385">
    <property type="entry name" value="OrfB_IS605"/>
    <property type="match status" value="1"/>
</dbReference>
<gene>
    <name evidence="8" type="ORF">MC7420_7131</name>
</gene>
<evidence type="ECO:0000256" key="2">
    <source>
        <dbReference type="ARBA" id="ARBA00022578"/>
    </source>
</evidence>
<dbReference type="Pfam" id="PF07282">
    <property type="entry name" value="Cas12f1-like_TNB"/>
    <property type="match status" value="1"/>
</dbReference>
<dbReference type="Proteomes" id="UP000003835">
    <property type="component" value="Unassembled WGS sequence"/>
</dbReference>
<organism evidence="8 9">
    <name type="scientific">Coleofasciculus chthonoplastes PCC 7420</name>
    <dbReference type="NCBI Taxonomy" id="118168"/>
    <lineage>
        <taxon>Bacteria</taxon>
        <taxon>Bacillati</taxon>
        <taxon>Cyanobacteriota</taxon>
        <taxon>Cyanophyceae</taxon>
        <taxon>Coleofasciculales</taxon>
        <taxon>Coleofasciculaceae</taxon>
        <taxon>Coleofasciculus</taxon>
    </lineage>
</organism>
<dbReference type="GO" id="GO:0006310">
    <property type="term" value="P:DNA recombination"/>
    <property type="evidence" value="ECO:0007669"/>
    <property type="project" value="UniProtKB-KW"/>
</dbReference>
<evidence type="ECO:0000256" key="1">
    <source>
        <dbReference type="ARBA" id="ARBA00008761"/>
    </source>
</evidence>
<dbReference type="GO" id="GO:0003677">
    <property type="term" value="F:DNA binding"/>
    <property type="evidence" value="ECO:0007669"/>
    <property type="project" value="UniProtKB-KW"/>
</dbReference>
<evidence type="ECO:0000259" key="7">
    <source>
        <dbReference type="Pfam" id="PF07282"/>
    </source>
</evidence>
<reference evidence="8 9" key="1">
    <citation type="submission" date="2008-07" db="EMBL/GenBank/DDBJ databases">
        <authorList>
            <person name="Tandeau de Marsac N."/>
            <person name="Ferriera S."/>
            <person name="Johnson J."/>
            <person name="Kravitz S."/>
            <person name="Beeson K."/>
            <person name="Sutton G."/>
            <person name="Rogers Y.-H."/>
            <person name="Friedman R."/>
            <person name="Frazier M."/>
            <person name="Venter J.C."/>
        </authorList>
    </citation>
    <scope>NUCLEOTIDE SEQUENCE [LARGE SCALE GENOMIC DNA]</scope>
    <source>
        <strain evidence="8 9">PCC 7420</strain>
    </source>
</reference>
<protein>
    <submittedName>
        <fullName evidence="8">Transposase, IS605 family</fullName>
    </submittedName>
</protein>